<feature type="compositionally biased region" description="Low complexity" evidence="2">
    <location>
        <begin position="133"/>
        <end position="148"/>
    </location>
</feature>
<feature type="region of interest" description="Disordered" evidence="2">
    <location>
        <begin position="537"/>
        <end position="605"/>
    </location>
</feature>
<dbReference type="Proteomes" id="UP000799779">
    <property type="component" value="Unassembled WGS sequence"/>
</dbReference>
<name>A0A6A5VXD7_9PLEO</name>
<feature type="region of interest" description="Disordered" evidence="2">
    <location>
        <begin position="688"/>
        <end position="721"/>
    </location>
</feature>
<gene>
    <name evidence="3" type="ORF">P154DRAFT_539787</name>
</gene>
<proteinExistence type="predicted"/>
<dbReference type="EMBL" id="ML977667">
    <property type="protein sequence ID" value="KAF1994213.1"/>
    <property type="molecule type" value="Genomic_DNA"/>
</dbReference>
<protein>
    <submittedName>
        <fullName evidence="3">Uncharacterized protein</fullName>
    </submittedName>
</protein>
<feature type="compositionally biased region" description="Low complexity" evidence="2">
    <location>
        <begin position="272"/>
        <end position="286"/>
    </location>
</feature>
<evidence type="ECO:0000256" key="1">
    <source>
        <dbReference type="SAM" id="Coils"/>
    </source>
</evidence>
<reference evidence="3" key="1">
    <citation type="journal article" date="2020" name="Stud. Mycol.">
        <title>101 Dothideomycetes genomes: a test case for predicting lifestyles and emergence of pathogens.</title>
        <authorList>
            <person name="Haridas S."/>
            <person name="Albert R."/>
            <person name="Binder M."/>
            <person name="Bloem J."/>
            <person name="Labutti K."/>
            <person name="Salamov A."/>
            <person name="Andreopoulos B."/>
            <person name="Baker S."/>
            <person name="Barry K."/>
            <person name="Bills G."/>
            <person name="Bluhm B."/>
            <person name="Cannon C."/>
            <person name="Castanera R."/>
            <person name="Culley D."/>
            <person name="Daum C."/>
            <person name="Ezra D."/>
            <person name="Gonzalez J."/>
            <person name="Henrissat B."/>
            <person name="Kuo A."/>
            <person name="Liang C."/>
            <person name="Lipzen A."/>
            <person name="Lutzoni F."/>
            <person name="Magnuson J."/>
            <person name="Mondo S."/>
            <person name="Nolan M."/>
            <person name="Ohm R."/>
            <person name="Pangilinan J."/>
            <person name="Park H.-J."/>
            <person name="Ramirez L."/>
            <person name="Alfaro M."/>
            <person name="Sun H."/>
            <person name="Tritt A."/>
            <person name="Yoshinaga Y."/>
            <person name="Zwiers L.-H."/>
            <person name="Turgeon B."/>
            <person name="Goodwin S."/>
            <person name="Spatafora J."/>
            <person name="Crous P."/>
            <person name="Grigoriev I."/>
        </authorList>
    </citation>
    <scope>NUCLEOTIDE SEQUENCE</scope>
    <source>
        <strain evidence="3">CBS 123094</strain>
    </source>
</reference>
<feature type="compositionally biased region" description="Polar residues" evidence="2">
    <location>
        <begin position="194"/>
        <end position="211"/>
    </location>
</feature>
<sequence>MVDTGDPGGMNVKEKPRSIDDLYLLVESQSAQLTAQTQRFNVMSAVLCQMGRVLGGLSPDLLQLLESQVRIAPLIAQRYANQTFKSHPVECCSVTAHTGDVPSQKTVRDVLDQRPQCATKTTVEPETAKSDVSPATKATPKTVTPTSARSIKTGSEMNTSQPKPQGQEACGAATASTVDSPATSGPETHVTETLRPSVTQLEGSPTPNTLSPLPAFTLAPAVAPVTGKMSIWSMKKKPKMENKTPATPPQVMPSDKPQMSNVHEPTSAEVVTPTAPAPQKTPAKTVGNPGVPPVRAHVAAPEAIVEDFSAAVERSDKPQTAPVAAPMASRNVAVIPPSAAEIQTNIDEDMYGGDEIRPYGEEMLVASHHMSGCGCEEVCTGFSRKLREVSLGAPTFPVTSRSSTIPGLSKQSSISTLESYSPMPDQGFSYSSGFRPSSFRPGFRSTSPSTAMSFPVSQATTLSSPIDVESQIVKIETPISSSESARAYLPQVNPAQREEQLELVVEIGDGDVELRDNIEMAGGEVENLENISVSDGPEMKEEDVEMPDGDIERPQNVTRANEEEKPENVEMPDAVTEPSARVNGTKTVLDHFPETPPTLQEEKMNDAPLLPPSQDTVMGEALSDIQPTYGLRLCEPIIAEADAMDVCEDSPSTTTPLAPERLNKPSARHTNTASPPVVSMCDAEKMQKGFSQAADKPQHATSTVPERTAGTRNAQQGQRNADAAHLYKGDKKSISPQTETGEVIIAQQDEDMNPVTQRKKQEFVQQIHAIMDSPNRCPRRSPKALDEQVERLSKAAWPTCAPREFLNVLAEHVGALESSAYGSAGLWQHDTHGFHAVFIYHAAKYFGEIFGPDQWSLGLGQFKGLISSDPGCHNFARFLVGVNIRIELQLNSELLLPAPKSNQQDFWPDRKASVAKLFTAWFILSKAAGSSGILCWEDVRGPVLSWCIAAELKSLDGVVVAYVTEGIGSINKKLLLSKKWPETKKAIAKAKVEAEARAKAERRLKEMVEKARSEELRNRNRPMFATEPSRTITYTLSESASVIFAKAAPITEDMLPEARFISQFFKLFQDLDKMYLVHRGCNPYLVPDGYKLDTLSLHSGIGPHLLLESKDRWTGNDREILANVQAVLGNQDMLVWLGLVAAAKCRMMAKNAKAWVIPPQYSSKNMYVSSNVAMLRIRFVQDVFAALCEANSKADYTVAAGSVPKALSIEQLHKVARSWAVQCELNTLDWVYWYAIDPSSASADTSAFTAYGKEKDRVIDEIHTNGANDIKQLLRSAYGGGNKRPYHSDIVYDGTNEFGVRKRLRLNVCPEEEYAFIYASTKIASGSVAQTESLKQATQLETGDDTGGGLYMKVSCRRRGQKSALIGWMWSQRQLTGIEFQAMFVKYVQLTLRLCVTWANILRDILLVVFAQAILTLR</sequence>
<feature type="compositionally biased region" description="Polar residues" evidence="2">
    <location>
        <begin position="699"/>
        <end position="719"/>
    </location>
</feature>
<evidence type="ECO:0000256" key="2">
    <source>
        <dbReference type="SAM" id="MobiDB-lite"/>
    </source>
</evidence>
<feature type="region of interest" description="Disordered" evidence="2">
    <location>
        <begin position="237"/>
        <end position="262"/>
    </location>
</feature>
<evidence type="ECO:0000313" key="4">
    <source>
        <dbReference type="Proteomes" id="UP000799779"/>
    </source>
</evidence>
<feature type="region of interest" description="Disordered" evidence="2">
    <location>
        <begin position="272"/>
        <end position="291"/>
    </location>
</feature>
<feature type="coiled-coil region" evidence="1">
    <location>
        <begin position="990"/>
        <end position="1017"/>
    </location>
</feature>
<feature type="region of interest" description="Disordered" evidence="2">
    <location>
        <begin position="105"/>
        <end position="212"/>
    </location>
</feature>
<feature type="compositionally biased region" description="Polar residues" evidence="2">
    <location>
        <begin position="174"/>
        <end position="186"/>
    </location>
</feature>
<accession>A0A6A5VXD7</accession>
<keyword evidence="4" id="KW-1185">Reference proteome</keyword>
<keyword evidence="1" id="KW-0175">Coiled coil</keyword>
<organism evidence="3 4">
    <name type="scientific">Amniculicola lignicola CBS 123094</name>
    <dbReference type="NCBI Taxonomy" id="1392246"/>
    <lineage>
        <taxon>Eukaryota</taxon>
        <taxon>Fungi</taxon>
        <taxon>Dikarya</taxon>
        <taxon>Ascomycota</taxon>
        <taxon>Pezizomycotina</taxon>
        <taxon>Dothideomycetes</taxon>
        <taxon>Pleosporomycetidae</taxon>
        <taxon>Pleosporales</taxon>
        <taxon>Amniculicolaceae</taxon>
        <taxon>Amniculicola</taxon>
    </lineage>
</organism>
<feature type="compositionally biased region" description="Polar residues" evidence="2">
    <location>
        <begin position="149"/>
        <end position="164"/>
    </location>
</feature>
<feature type="region of interest" description="Disordered" evidence="2">
    <location>
        <begin position="648"/>
        <end position="676"/>
    </location>
</feature>
<evidence type="ECO:0000313" key="3">
    <source>
        <dbReference type="EMBL" id="KAF1994213.1"/>
    </source>
</evidence>
<feature type="compositionally biased region" description="Acidic residues" evidence="2">
    <location>
        <begin position="540"/>
        <end position="549"/>
    </location>
</feature>